<evidence type="ECO:0000313" key="2">
    <source>
        <dbReference type="EMBL" id="TXF89947.1"/>
    </source>
</evidence>
<gene>
    <name evidence="2" type="ORF">FUA23_08290</name>
</gene>
<dbReference type="EMBL" id="VOXD01000010">
    <property type="protein sequence ID" value="TXF89947.1"/>
    <property type="molecule type" value="Genomic_DNA"/>
</dbReference>
<reference evidence="2 3" key="1">
    <citation type="submission" date="2019-08" db="EMBL/GenBank/DDBJ databases">
        <title>Lewinella sp. strain SSH13 Genome sequencing and assembly.</title>
        <authorList>
            <person name="Kim I."/>
        </authorList>
    </citation>
    <scope>NUCLEOTIDE SEQUENCE [LARGE SCALE GENOMIC DNA]</scope>
    <source>
        <strain evidence="2 3">SSH13</strain>
    </source>
</reference>
<proteinExistence type="predicted"/>
<organism evidence="2 3">
    <name type="scientific">Neolewinella aurantiaca</name>
    <dbReference type="NCBI Taxonomy" id="2602767"/>
    <lineage>
        <taxon>Bacteria</taxon>
        <taxon>Pseudomonadati</taxon>
        <taxon>Bacteroidota</taxon>
        <taxon>Saprospiria</taxon>
        <taxon>Saprospirales</taxon>
        <taxon>Lewinellaceae</taxon>
        <taxon>Neolewinella</taxon>
    </lineage>
</organism>
<evidence type="ECO:0000313" key="3">
    <source>
        <dbReference type="Proteomes" id="UP000321907"/>
    </source>
</evidence>
<sequence length="397" mass="44301">MYKLLKRCCQLFLLLLAAVVLFFNAGFYFSPDVRSDEGCCPNKDVHHQLTYLKKKIHAGAAENMQHLFPEGHLFMNALYGLTWTELNNEAGDEALNEIDWALAEMNSETGRRIFNEDLPLPYGAFYRGWTNYLTGKRLEADIISQEITGLHEENFRLNCQDIAKAYAEAESPYLQSYHGGIWPADNLLAIASLASYDRYFDTLRYQPLIEGWLAKVKKALDPATGLIPHVVYEGAPPQGARGSSQSLMLSLLPEIDSAFAAEQFALYQQYFVGQRLGLPGIREYPKGMEGTGDIDSGPVIWGIGGAASVVGQRAAYVNGDYELYKGLRNSIEAFGFGFTWFGKKRYVFGQLPIADAFIAWSNSVEKTPADAPSSVPWPIHLVSLVLLLLILWVGFKL</sequence>
<dbReference type="Proteomes" id="UP000321907">
    <property type="component" value="Unassembled WGS sequence"/>
</dbReference>
<dbReference type="RefSeq" id="WP_147930267.1">
    <property type="nucleotide sequence ID" value="NZ_VOXD01000010.1"/>
</dbReference>
<feature type="transmembrane region" description="Helical" evidence="1">
    <location>
        <begin position="377"/>
        <end position="395"/>
    </location>
</feature>
<dbReference type="AlphaFoldDB" id="A0A5C7FG71"/>
<keyword evidence="1" id="KW-0812">Transmembrane</keyword>
<dbReference type="OrthoDB" id="871494at2"/>
<keyword evidence="1" id="KW-0472">Membrane</keyword>
<keyword evidence="1" id="KW-1133">Transmembrane helix</keyword>
<comment type="caution">
    <text evidence="2">The sequence shown here is derived from an EMBL/GenBank/DDBJ whole genome shotgun (WGS) entry which is preliminary data.</text>
</comment>
<keyword evidence="3" id="KW-1185">Reference proteome</keyword>
<accession>A0A5C7FG71</accession>
<name>A0A5C7FG71_9BACT</name>
<evidence type="ECO:0000256" key="1">
    <source>
        <dbReference type="SAM" id="Phobius"/>
    </source>
</evidence>
<protein>
    <submittedName>
        <fullName evidence="2">Uncharacterized protein</fullName>
    </submittedName>
</protein>